<organism evidence="2 3">
    <name type="scientific">Orchesella dallaii</name>
    <dbReference type="NCBI Taxonomy" id="48710"/>
    <lineage>
        <taxon>Eukaryota</taxon>
        <taxon>Metazoa</taxon>
        <taxon>Ecdysozoa</taxon>
        <taxon>Arthropoda</taxon>
        <taxon>Hexapoda</taxon>
        <taxon>Collembola</taxon>
        <taxon>Entomobryomorpha</taxon>
        <taxon>Entomobryoidea</taxon>
        <taxon>Orchesellidae</taxon>
        <taxon>Orchesellinae</taxon>
        <taxon>Orchesella</taxon>
    </lineage>
</organism>
<sequence length="432" mass="49199">MLLAENLLKWFHRGHKSVKWLGYIIHDVEASTGKLVVGSDAKVNFGKVGLVITGILTLTAIVQVFYEAKHGMPLDHLLHSFFYLVAYCAEFCQQSTIISKRRNMSQCFNHALEFERRHNGINLTFDFEKYAKQFLAPILNICKAIYFQGFFIFLGNNWKPKDQSGAVITKAFTLIALSPVLLDNIAYTLQVFAKPCSPSNFGNLLNPGCSPSAWGTLPQDWSHVTLKVASLVARSCMALVAWCFCAFNFPAFTLEKVFACLCCHCISNYIKLFLQKMKNLSVKREGWQNDVAIFRQIQVITLEFNGYHQKQSSVCKLMQMTAFLVISALAMIRLHHKLVFAQMIIYFMGISETIIGIVLVYGTKARVSATSQEMMNEVRSSYALQRNRLFRRYYRSWPNLKVYLGSVNYIDQLTPLNVMDFAVNQVVSLLLM</sequence>
<dbReference type="EMBL" id="CAXLJM020000017">
    <property type="protein sequence ID" value="CAL8084081.1"/>
    <property type="molecule type" value="Genomic_DNA"/>
</dbReference>
<gene>
    <name evidence="2" type="ORF">ODALV1_LOCUS5690</name>
</gene>
<feature type="transmembrane region" description="Helical" evidence="1">
    <location>
        <begin position="340"/>
        <end position="361"/>
    </location>
</feature>
<feature type="transmembrane region" description="Helical" evidence="1">
    <location>
        <begin position="231"/>
        <end position="250"/>
    </location>
</feature>
<proteinExistence type="predicted"/>
<evidence type="ECO:0000313" key="2">
    <source>
        <dbReference type="EMBL" id="CAL8084081.1"/>
    </source>
</evidence>
<accession>A0ABP1PZY3</accession>
<evidence type="ECO:0000313" key="3">
    <source>
        <dbReference type="Proteomes" id="UP001642540"/>
    </source>
</evidence>
<feature type="transmembrane region" description="Helical" evidence="1">
    <location>
        <begin position="48"/>
        <end position="66"/>
    </location>
</feature>
<feature type="transmembrane region" description="Helical" evidence="1">
    <location>
        <begin position="134"/>
        <end position="154"/>
    </location>
</feature>
<evidence type="ECO:0008006" key="4">
    <source>
        <dbReference type="Google" id="ProtNLM"/>
    </source>
</evidence>
<comment type="caution">
    <text evidence="2">The sequence shown here is derived from an EMBL/GenBank/DDBJ whole genome shotgun (WGS) entry which is preliminary data.</text>
</comment>
<evidence type="ECO:0000256" key="1">
    <source>
        <dbReference type="SAM" id="Phobius"/>
    </source>
</evidence>
<keyword evidence="1" id="KW-1133">Transmembrane helix</keyword>
<protein>
    <recommendedName>
        <fullName evidence="4">Odorant receptor</fullName>
    </recommendedName>
</protein>
<name>A0ABP1PZY3_9HEXA</name>
<feature type="transmembrane region" description="Helical" evidence="1">
    <location>
        <begin position="317"/>
        <end position="334"/>
    </location>
</feature>
<keyword evidence="1" id="KW-0472">Membrane</keyword>
<keyword evidence="3" id="KW-1185">Reference proteome</keyword>
<reference evidence="2 3" key="1">
    <citation type="submission" date="2024-08" db="EMBL/GenBank/DDBJ databases">
        <authorList>
            <person name="Cucini C."/>
            <person name="Frati F."/>
        </authorList>
    </citation>
    <scope>NUCLEOTIDE SEQUENCE [LARGE SCALE GENOMIC DNA]</scope>
</reference>
<dbReference type="Proteomes" id="UP001642540">
    <property type="component" value="Unassembled WGS sequence"/>
</dbReference>
<keyword evidence="1" id="KW-0812">Transmembrane</keyword>